<accession>A0ABW6RW22</accession>
<proteinExistence type="inferred from homology"/>
<dbReference type="InterPro" id="IPR036505">
    <property type="entry name" value="Amidase/PGRP_sf"/>
</dbReference>
<feature type="region of interest" description="Disordered" evidence="2">
    <location>
        <begin position="651"/>
        <end position="723"/>
    </location>
</feature>
<evidence type="ECO:0000259" key="4">
    <source>
        <dbReference type="SMART" id="SM00701"/>
    </source>
</evidence>
<feature type="compositionally biased region" description="Low complexity" evidence="2">
    <location>
        <begin position="651"/>
        <end position="670"/>
    </location>
</feature>
<dbReference type="SMART" id="SM00701">
    <property type="entry name" value="PGRP"/>
    <property type="match status" value="1"/>
</dbReference>
<dbReference type="Gene3D" id="3.40.80.10">
    <property type="entry name" value="Peptidoglycan recognition protein-like"/>
    <property type="match status" value="1"/>
</dbReference>
<evidence type="ECO:0000313" key="5">
    <source>
        <dbReference type="EMBL" id="MFF3568209.1"/>
    </source>
</evidence>
<feature type="region of interest" description="Disordered" evidence="2">
    <location>
        <begin position="81"/>
        <end position="210"/>
    </location>
</feature>
<dbReference type="InterPro" id="IPR015510">
    <property type="entry name" value="PGRP"/>
</dbReference>
<dbReference type="CDD" id="cd06583">
    <property type="entry name" value="PGRP"/>
    <property type="match status" value="1"/>
</dbReference>
<feature type="compositionally biased region" description="Low complexity" evidence="2">
    <location>
        <begin position="156"/>
        <end position="207"/>
    </location>
</feature>
<reference evidence="5 6" key="1">
    <citation type="submission" date="2024-10" db="EMBL/GenBank/DDBJ databases">
        <title>The Natural Products Discovery Center: Release of the First 8490 Sequenced Strains for Exploring Actinobacteria Biosynthetic Diversity.</title>
        <authorList>
            <person name="Kalkreuter E."/>
            <person name="Kautsar S.A."/>
            <person name="Yang D."/>
            <person name="Bader C.D."/>
            <person name="Teijaro C.N."/>
            <person name="Fluegel L."/>
            <person name="Davis C.M."/>
            <person name="Simpson J.R."/>
            <person name="Lauterbach L."/>
            <person name="Steele A.D."/>
            <person name="Gui C."/>
            <person name="Meng S."/>
            <person name="Li G."/>
            <person name="Viehrig K."/>
            <person name="Ye F."/>
            <person name="Su P."/>
            <person name="Kiefer A.F."/>
            <person name="Nichols A."/>
            <person name="Cepeda A.J."/>
            <person name="Yan W."/>
            <person name="Fan B."/>
            <person name="Jiang Y."/>
            <person name="Adhikari A."/>
            <person name="Zheng C.-J."/>
            <person name="Schuster L."/>
            <person name="Cowan T.M."/>
            <person name="Smanski M.J."/>
            <person name="Chevrette M.G."/>
            <person name="De Carvalho L.P.S."/>
            <person name="Shen B."/>
        </authorList>
    </citation>
    <scope>NUCLEOTIDE SEQUENCE [LARGE SCALE GENOMIC DNA]</scope>
    <source>
        <strain evidence="5 6">NPDC002593</strain>
    </source>
</reference>
<dbReference type="Proteomes" id="UP001601992">
    <property type="component" value="Unassembled WGS sequence"/>
</dbReference>
<keyword evidence="5" id="KW-0378">Hydrolase</keyword>
<feature type="compositionally biased region" description="Pro residues" evidence="2">
    <location>
        <begin position="141"/>
        <end position="155"/>
    </location>
</feature>
<sequence>MATLAVIAPLSTIVMQKSPDYRNTDNSDFSAIPAHFAEVVLSSAPDAILPLHELTGLNLPDLHLSDLRRLPLPSSIQIPPGLLPPGIQLPTQIPLPQFDNPQATPTPNPAAPQAQSVPSTPQPGVQAPLSPQVPDTRPTPTTAPLPYTPQVPGTPEPQATPATPQAPYTPGGQSPNGPQPGVQSPATPQAPAAFRLPAPRPAGPASASVEPATTGQFIAHTTTASPATASAPRASGSRAVAAAFRTPITARTRLVPVDYPAAPAAPEPTPTSANSGPAPSAAPNAPANSTPTPSAAPASPDSADPALVPGADPAAPALAPGAVSPDVAAQVGAQVKEVTRETPFSMVALTAKDLDGTTAMIRARNDDGAWGAWYPADPIETGPTDAAAADRAGTEPIYVGRTKDVQVLLTHKADASSHTENAITTDISAVLIDPGHGPSDVALSSIAAPLHDGGPKVITRAQWGADPSLLCDKPTYDDGLNGIAVHHTAGRNDYTAAESPGIVRAIYAYHAKTLGWCDIGYNALVDKYGQIFEGRAGGLDRPVQGAHAGGFNEHTAGVALMGDFQSQPPTDAAIQAAGRFIGWRAALAGLNPLSNTTLYSQGTSYTKYRKGAAVKLPTIFAHRDVGKTTCPGNAAYAQMDRIRKIAADTASSASRSATASNNAVSRNNSDQSADIAATASNSETPMTPAAPNSETSTSPKPTPGTTTPPMETLNPALPPAARR</sequence>
<evidence type="ECO:0000256" key="1">
    <source>
        <dbReference type="ARBA" id="ARBA00007553"/>
    </source>
</evidence>
<dbReference type="SMART" id="SM00644">
    <property type="entry name" value="Ami_2"/>
    <property type="match status" value="1"/>
</dbReference>
<feature type="region of interest" description="Disordered" evidence="2">
    <location>
        <begin position="260"/>
        <end position="319"/>
    </location>
</feature>
<feature type="compositionally biased region" description="Low complexity" evidence="2">
    <location>
        <begin position="81"/>
        <end position="103"/>
    </location>
</feature>
<evidence type="ECO:0000259" key="3">
    <source>
        <dbReference type="SMART" id="SM00644"/>
    </source>
</evidence>
<name>A0ABW6RW22_9NOCA</name>
<dbReference type="EC" id="3.5.1.28" evidence="5"/>
<evidence type="ECO:0000313" key="6">
    <source>
        <dbReference type="Proteomes" id="UP001601992"/>
    </source>
</evidence>
<feature type="domain" description="N-acetylmuramoyl-L-alanine amidase" evidence="3">
    <location>
        <begin position="468"/>
        <end position="632"/>
    </location>
</feature>
<protein>
    <submittedName>
        <fullName evidence="5">N-acetylmuramoyl-L-alanine amidase</fullName>
        <ecNumber evidence="5">3.5.1.28</ecNumber>
    </submittedName>
</protein>
<dbReference type="PANTHER" id="PTHR11022:SF41">
    <property type="entry name" value="PEPTIDOGLYCAN-RECOGNITION PROTEIN LC-RELATED"/>
    <property type="match status" value="1"/>
</dbReference>
<keyword evidence="6" id="KW-1185">Reference proteome</keyword>
<organism evidence="5 6">
    <name type="scientific">Nocardia jiangxiensis</name>
    <dbReference type="NCBI Taxonomy" id="282685"/>
    <lineage>
        <taxon>Bacteria</taxon>
        <taxon>Bacillati</taxon>
        <taxon>Actinomycetota</taxon>
        <taxon>Actinomycetes</taxon>
        <taxon>Mycobacteriales</taxon>
        <taxon>Nocardiaceae</taxon>
        <taxon>Nocardia</taxon>
    </lineage>
</organism>
<dbReference type="GO" id="GO:0008745">
    <property type="term" value="F:N-acetylmuramoyl-L-alanine amidase activity"/>
    <property type="evidence" value="ECO:0007669"/>
    <property type="project" value="UniProtKB-EC"/>
</dbReference>
<dbReference type="EMBL" id="JBIAQY010000003">
    <property type="protein sequence ID" value="MFF3568209.1"/>
    <property type="molecule type" value="Genomic_DNA"/>
</dbReference>
<feature type="compositionally biased region" description="Low complexity" evidence="2">
    <location>
        <begin position="270"/>
        <end position="319"/>
    </location>
</feature>
<feature type="compositionally biased region" description="Low complexity" evidence="2">
    <location>
        <begin position="691"/>
        <end position="709"/>
    </location>
</feature>
<comment type="similarity">
    <text evidence="1">Belongs to the N-acetylmuramoyl-L-alanine amidase 2 family.</text>
</comment>
<dbReference type="RefSeq" id="WP_051192460.1">
    <property type="nucleotide sequence ID" value="NZ_JBIAQY010000003.1"/>
</dbReference>
<comment type="caution">
    <text evidence="5">The sequence shown here is derived from an EMBL/GenBank/DDBJ whole genome shotgun (WGS) entry which is preliminary data.</text>
</comment>
<dbReference type="Pfam" id="PF01510">
    <property type="entry name" value="Amidase_2"/>
    <property type="match status" value="1"/>
</dbReference>
<dbReference type="InterPro" id="IPR002502">
    <property type="entry name" value="Amidase_domain"/>
</dbReference>
<dbReference type="InterPro" id="IPR006619">
    <property type="entry name" value="PGRP_domain_met/bac"/>
</dbReference>
<evidence type="ECO:0000256" key="2">
    <source>
        <dbReference type="SAM" id="MobiDB-lite"/>
    </source>
</evidence>
<dbReference type="PANTHER" id="PTHR11022">
    <property type="entry name" value="PEPTIDOGLYCAN RECOGNITION PROTEIN"/>
    <property type="match status" value="1"/>
</dbReference>
<dbReference type="SUPFAM" id="SSF55846">
    <property type="entry name" value="N-acetylmuramoyl-L-alanine amidase-like"/>
    <property type="match status" value="1"/>
</dbReference>
<gene>
    <name evidence="5" type="ORF">ACFYXQ_10600</name>
</gene>
<feature type="domain" description="Peptidoglycan recognition protein family" evidence="4">
    <location>
        <begin position="455"/>
        <end position="603"/>
    </location>
</feature>